<dbReference type="EMBL" id="JAAMOB010000011">
    <property type="protein sequence ID" value="KAF4107400.1"/>
    <property type="molecule type" value="Genomic_DNA"/>
</dbReference>
<evidence type="ECO:0000313" key="1">
    <source>
        <dbReference type="EMBL" id="KAF4107400.1"/>
    </source>
</evidence>
<dbReference type="Proteomes" id="UP000579812">
    <property type="component" value="Unassembled WGS sequence"/>
</dbReference>
<accession>A0A7J6CJG0</accession>
<protein>
    <submittedName>
        <fullName evidence="1">Uncharacterized protein</fullName>
    </submittedName>
</protein>
<proteinExistence type="predicted"/>
<gene>
    <name evidence="1" type="ORF">G5714_011764</name>
</gene>
<dbReference type="AlphaFoldDB" id="A0A7J6CJG0"/>
<name>A0A7J6CJG0_9TELE</name>
<organism evidence="1 2">
    <name type="scientific">Onychostoma macrolepis</name>
    <dbReference type="NCBI Taxonomy" id="369639"/>
    <lineage>
        <taxon>Eukaryota</taxon>
        <taxon>Metazoa</taxon>
        <taxon>Chordata</taxon>
        <taxon>Craniata</taxon>
        <taxon>Vertebrata</taxon>
        <taxon>Euteleostomi</taxon>
        <taxon>Actinopterygii</taxon>
        <taxon>Neopterygii</taxon>
        <taxon>Teleostei</taxon>
        <taxon>Ostariophysi</taxon>
        <taxon>Cypriniformes</taxon>
        <taxon>Cyprinidae</taxon>
        <taxon>Acrossocheilinae</taxon>
        <taxon>Onychostoma</taxon>
    </lineage>
</organism>
<comment type="caution">
    <text evidence="1">The sequence shown here is derived from an EMBL/GenBank/DDBJ whole genome shotgun (WGS) entry which is preliminary data.</text>
</comment>
<sequence>MVDEEVPATRPQVMPVFMGAPWAQRFGGPGSELSLHEWKTQTEYLAGLQGLNAQRKLQFVLGSLEGEAKRECMYECGLPQIVQATEWINILHVVELAHETQSCPPSVLKHIRAAELSSPPAVIQFCDLIQVVRCPAINHHPEPPIKGCAGEEYHRNKP</sequence>
<keyword evidence="2" id="KW-1185">Reference proteome</keyword>
<evidence type="ECO:0000313" key="2">
    <source>
        <dbReference type="Proteomes" id="UP000579812"/>
    </source>
</evidence>
<reference evidence="1 2" key="1">
    <citation type="submission" date="2020-04" db="EMBL/GenBank/DDBJ databases">
        <title>Chromosome-level genome assembly of a cyprinid fish Onychostoma macrolepis by integration of Nanopore Sequencing, Bionano and Hi-C technology.</title>
        <authorList>
            <person name="Wang D."/>
        </authorList>
    </citation>
    <scope>NUCLEOTIDE SEQUENCE [LARGE SCALE GENOMIC DNA]</scope>
    <source>
        <strain evidence="1">SWU-2019</strain>
        <tissue evidence="1">Muscle</tissue>
    </source>
</reference>